<dbReference type="InterPro" id="IPR023393">
    <property type="entry name" value="START-like_dom_sf"/>
</dbReference>
<dbReference type="OrthoDB" id="3365660at2"/>
<evidence type="ECO:0000313" key="2">
    <source>
        <dbReference type="Proteomes" id="UP000250028"/>
    </source>
</evidence>
<evidence type="ECO:0000313" key="1">
    <source>
        <dbReference type="EMBL" id="SSA33987.1"/>
    </source>
</evidence>
<dbReference type="Proteomes" id="UP000250028">
    <property type="component" value="Unassembled WGS sequence"/>
</dbReference>
<gene>
    <name evidence="1" type="ORF">SAMN04489750_1284</name>
</gene>
<organism evidence="1 2">
    <name type="scientific">Branchiibius hedensis</name>
    <dbReference type="NCBI Taxonomy" id="672460"/>
    <lineage>
        <taxon>Bacteria</taxon>
        <taxon>Bacillati</taxon>
        <taxon>Actinomycetota</taxon>
        <taxon>Actinomycetes</taxon>
        <taxon>Micrococcales</taxon>
        <taxon>Dermacoccaceae</taxon>
        <taxon>Branchiibius</taxon>
    </lineage>
</organism>
<dbReference type="EMBL" id="UESZ01000001">
    <property type="protein sequence ID" value="SSA33987.1"/>
    <property type="molecule type" value="Genomic_DNA"/>
</dbReference>
<name>A0A2Y8ZVR6_9MICO</name>
<keyword evidence="2" id="KW-1185">Reference proteome</keyword>
<sequence length="97" mass="10522">MALITRTFTTAPGRLFRAFTDPVELAAWWPTTAADPTQTVRSEPGHLLELADADGQHTILTFAPDPAGCLLTVQRADEAPPWSADLDKLDALVDPPR</sequence>
<evidence type="ECO:0008006" key="3">
    <source>
        <dbReference type="Google" id="ProtNLM"/>
    </source>
</evidence>
<dbReference type="RefSeq" id="WP_109684611.1">
    <property type="nucleotide sequence ID" value="NZ_QGDN01000001.1"/>
</dbReference>
<reference evidence="2" key="1">
    <citation type="submission" date="2016-10" db="EMBL/GenBank/DDBJ databases">
        <authorList>
            <person name="Varghese N."/>
            <person name="Submissions S."/>
        </authorList>
    </citation>
    <scope>NUCLEOTIDE SEQUENCE [LARGE SCALE GENOMIC DNA]</scope>
    <source>
        <strain evidence="2">DSM 22951</strain>
    </source>
</reference>
<proteinExistence type="predicted"/>
<dbReference type="SUPFAM" id="SSF55961">
    <property type="entry name" value="Bet v1-like"/>
    <property type="match status" value="1"/>
</dbReference>
<protein>
    <recommendedName>
        <fullName evidence="3">Activator of Hsp90 ATPase homolog 1-like protein</fullName>
    </recommendedName>
</protein>
<accession>A0A2Y8ZVR6</accession>
<dbReference type="AlphaFoldDB" id="A0A2Y8ZVR6"/>
<dbReference type="Gene3D" id="3.30.530.20">
    <property type="match status" value="1"/>
</dbReference>